<name>A0AAD7FZI0_MYCRO</name>
<reference evidence="8" key="1">
    <citation type="submission" date="2023-03" db="EMBL/GenBank/DDBJ databases">
        <title>Massive genome expansion in bonnet fungi (Mycena s.s.) driven by repeated elements and novel gene families across ecological guilds.</title>
        <authorList>
            <consortium name="Lawrence Berkeley National Laboratory"/>
            <person name="Harder C.B."/>
            <person name="Miyauchi S."/>
            <person name="Viragh M."/>
            <person name="Kuo A."/>
            <person name="Thoen E."/>
            <person name="Andreopoulos B."/>
            <person name="Lu D."/>
            <person name="Skrede I."/>
            <person name="Drula E."/>
            <person name="Henrissat B."/>
            <person name="Morin E."/>
            <person name="Kohler A."/>
            <person name="Barry K."/>
            <person name="LaButti K."/>
            <person name="Morin E."/>
            <person name="Salamov A."/>
            <person name="Lipzen A."/>
            <person name="Mereny Z."/>
            <person name="Hegedus B."/>
            <person name="Baldrian P."/>
            <person name="Stursova M."/>
            <person name="Weitz H."/>
            <person name="Taylor A."/>
            <person name="Grigoriev I.V."/>
            <person name="Nagy L.G."/>
            <person name="Martin F."/>
            <person name="Kauserud H."/>
        </authorList>
    </citation>
    <scope>NUCLEOTIDE SEQUENCE</scope>
    <source>
        <strain evidence="8">CBHHK067</strain>
    </source>
</reference>
<keyword evidence="2" id="KW-0238">DNA-binding</keyword>
<evidence type="ECO:0000256" key="6">
    <source>
        <dbReference type="SAM" id="MobiDB-lite"/>
    </source>
</evidence>
<evidence type="ECO:0000256" key="2">
    <source>
        <dbReference type="ARBA" id="ARBA00023125"/>
    </source>
</evidence>
<evidence type="ECO:0000256" key="3">
    <source>
        <dbReference type="ARBA" id="ARBA00023159"/>
    </source>
</evidence>
<dbReference type="AlphaFoldDB" id="A0AAD7FZI0"/>
<protein>
    <recommendedName>
        <fullName evidence="7">BHLH domain-containing protein</fullName>
    </recommendedName>
</protein>
<keyword evidence="3" id="KW-0010">Activator</keyword>
<feature type="compositionally biased region" description="Polar residues" evidence="6">
    <location>
        <begin position="202"/>
        <end position="211"/>
    </location>
</feature>
<dbReference type="Proteomes" id="UP001221757">
    <property type="component" value="Unassembled WGS sequence"/>
</dbReference>
<sequence length="310" mass="33870">MSVPHSSPEASTSSSMTSRSVMLPSLSLFPLDVEDFSAHISQRSSADSDSDSAKAKDRSSTAARRASHNAVERQRRDKLNARILELASLLPNLAGVRRPSRIAITKSSIAHIHSSRRHRMLAAQQLRILHAENESLRLEVNQWRGRAGVPGSVEPRRGDAFMLVLTGAELDLDPVDVGEDEEYDEHYANGMPYPCPPPMHQRSFSPPQSESPLRYGISPPSSSASSSSSSSFPSHYSTPYSSPSSASNASGFALPAYVKYNMAPAHEPRIACPSPANSFEAPHFMLKSEDEWAMYGAPPTHFQDEPLASW</sequence>
<dbReference type="EMBL" id="JARKIE010000389">
    <property type="protein sequence ID" value="KAJ7646123.1"/>
    <property type="molecule type" value="Genomic_DNA"/>
</dbReference>
<evidence type="ECO:0000256" key="5">
    <source>
        <dbReference type="ARBA" id="ARBA00023242"/>
    </source>
</evidence>
<feature type="region of interest" description="Disordered" evidence="6">
    <location>
        <begin position="42"/>
        <end position="74"/>
    </location>
</feature>
<feature type="domain" description="BHLH" evidence="7">
    <location>
        <begin position="63"/>
        <end position="115"/>
    </location>
</feature>
<dbReference type="InterPro" id="IPR011598">
    <property type="entry name" value="bHLH_dom"/>
</dbReference>
<evidence type="ECO:0000256" key="4">
    <source>
        <dbReference type="ARBA" id="ARBA00023163"/>
    </source>
</evidence>
<dbReference type="PANTHER" id="PTHR10328:SF3">
    <property type="entry name" value="PROTEIN MAX"/>
    <property type="match status" value="1"/>
</dbReference>
<proteinExistence type="predicted"/>
<dbReference type="GO" id="GO:0003700">
    <property type="term" value="F:DNA-binding transcription factor activity"/>
    <property type="evidence" value="ECO:0007669"/>
    <property type="project" value="TreeGrafter"/>
</dbReference>
<keyword evidence="1" id="KW-0805">Transcription regulation</keyword>
<dbReference type="Pfam" id="PF00010">
    <property type="entry name" value="HLH"/>
    <property type="match status" value="1"/>
</dbReference>
<evidence type="ECO:0000313" key="8">
    <source>
        <dbReference type="EMBL" id="KAJ7646123.1"/>
    </source>
</evidence>
<dbReference type="InterPro" id="IPR036638">
    <property type="entry name" value="HLH_DNA-bd_sf"/>
</dbReference>
<accession>A0AAD7FZI0</accession>
<comment type="caution">
    <text evidence="8">The sequence shown here is derived from an EMBL/GenBank/DDBJ whole genome shotgun (WGS) entry which is preliminary data.</text>
</comment>
<keyword evidence="5" id="KW-0539">Nucleus</keyword>
<keyword evidence="4" id="KW-0804">Transcription</keyword>
<evidence type="ECO:0000259" key="7">
    <source>
        <dbReference type="PROSITE" id="PS50888"/>
    </source>
</evidence>
<dbReference type="GO" id="GO:0046983">
    <property type="term" value="F:protein dimerization activity"/>
    <property type="evidence" value="ECO:0007669"/>
    <property type="project" value="InterPro"/>
</dbReference>
<dbReference type="GO" id="GO:0045944">
    <property type="term" value="P:positive regulation of transcription by RNA polymerase II"/>
    <property type="evidence" value="ECO:0007669"/>
    <property type="project" value="TreeGrafter"/>
</dbReference>
<dbReference type="PANTHER" id="PTHR10328">
    <property type="entry name" value="PROTEIN MAX MYC-ASSOCIATED FACTOR X"/>
    <property type="match status" value="1"/>
</dbReference>
<evidence type="ECO:0000256" key="1">
    <source>
        <dbReference type="ARBA" id="ARBA00023015"/>
    </source>
</evidence>
<dbReference type="Gene3D" id="4.10.280.10">
    <property type="entry name" value="Helix-loop-helix DNA-binding domain"/>
    <property type="match status" value="1"/>
</dbReference>
<dbReference type="GO" id="GO:0090575">
    <property type="term" value="C:RNA polymerase II transcription regulator complex"/>
    <property type="evidence" value="ECO:0007669"/>
    <property type="project" value="TreeGrafter"/>
</dbReference>
<gene>
    <name evidence="8" type="ORF">B0H17DRAFT_1103615</name>
</gene>
<evidence type="ECO:0000313" key="9">
    <source>
        <dbReference type="Proteomes" id="UP001221757"/>
    </source>
</evidence>
<dbReference type="SUPFAM" id="SSF47459">
    <property type="entry name" value="HLH, helix-loop-helix DNA-binding domain"/>
    <property type="match status" value="1"/>
</dbReference>
<dbReference type="SMART" id="SM00353">
    <property type="entry name" value="HLH"/>
    <property type="match status" value="1"/>
</dbReference>
<dbReference type="GO" id="GO:0003677">
    <property type="term" value="F:DNA binding"/>
    <property type="evidence" value="ECO:0007669"/>
    <property type="project" value="UniProtKB-KW"/>
</dbReference>
<organism evidence="8 9">
    <name type="scientific">Mycena rosella</name>
    <name type="common">Pink bonnet</name>
    <name type="synonym">Agaricus rosellus</name>
    <dbReference type="NCBI Taxonomy" id="1033263"/>
    <lineage>
        <taxon>Eukaryota</taxon>
        <taxon>Fungi</taxon>
        <taxon>Dikarya</taxon>
        <taxon>Basidiomycota</taxon>
        <taxon>Agaricomycotina</taxon>
        <taxon>Agaricomycetes</taxon>
        <taxon>Agaricomycetidae</taxon>
        <taxon>Agaricales</taxon>
        <taxon>Marasmiineae</taxon>
        <taxon>Mycenaceae</taxon>
        <taxon>Mycena</taxon>
    </lineage>
</organism>
<keyword evidence="9" id="KW-1185">Reference proteome</keyword>
<feature type="compositionally biased region" description="Low complexity" evidence="6">
    <location>
        <begin position="218"/>
        <end position="246"/>
    </location>
</feature>
<dbReference type="PROSITE" id="PS50888">
    <property type="entry name" value="BHLH"/>
    <property type="match status" value="1"/>
</dbReference>
<feature type="region of interest" description="Disordered" evidence="6">
    <location>
        <begin position="185"/>
        <end position="246"/>
    </location>
</feature>